<accession>A0A0U5GSK8</accession>
<organism evidence="1 2">
    <name type="scientific">Aspergillus calidoustus</name>
    <dbReference type="NCBI Taxonomy" id="454130"/>
    <lineage>
        <taxon>Eukaryota</taxon>
        <taxon>Fungi</taxon>
        <taxon>Dikarya</taxon>
        <taxon>Ascomycota</taxon>
        <taxon>Pezizomycotina</taxon>
        <taxon>Eurotiomycetes</taxon>
        <taxon>Eurotiomycetidae</taxon>
        <taxon>Eurotiales</taxon>
        <taxon>Aspergillaceae</taxon>
        <taxon>Aspergillus</taxon>
        <taxon>Aspergillus subgen. Nidulantes</taxon>
    </lineage>
</organism>
<evidence type="ECO:0000313" key="2">
    <source>
        <dbReference type="Proteomes" id="UP000054771"/>
    </source>
</evidence>
<gene>
    <name evidence="1" type="ORF">ASPCAL03223</name>
</gene>
<protein>
    <submittedName>
        <fullName evidence="1">Uncharacterized protein</fullName>
    </submittedName>
</protein>
<sequence>MATTTNQCIFCSRKRCLVLDYKFSSGVDLDWFRGEFDKVARSSRTRILSWSLKGNLMHPKHAYAVLDLADPQASNPALGFVLPNGSGASVTPIAFWHWTYAEAIEAINEGDPGARGGRCGQDK</sequence>
<proteinExistence type="predicted"/>
<dbReference type="Proteomes" id="UP000054771">
    <property type="component" value="Unassembled WGS sequence"/>
</dbReference>
<evidence type="ECO:0000313" key="1">
    <source>
        <dbReference type="EMBL" id="CEN60790.1"/>
    </source>
</evidence>
<keyword evidence="2" id="KW-1185">Reference proteome</keyword>
<dbReference type="EMBL" id="CDMC01000002">
    <property type="protein sequence ID" value="CEN60790.1"/>
    <property type="molecule type" value="Genomic_DNA"/>
</dbReference>
<dbReference type="AlphaFoldDB" id="A0A0U5GSK8"/>
<reference evidence="2" key="1">
    <citation type="journal article" date="2016" name="Genome Announc.">
        <title>Draft genome sequences of fungus Aspergillus calidoustus.</title>
        <authorList>
            <person name="Horn F."/>
            <person name="Linde J."/>
            <person name="Mattern D.J."/>
            <person name="Walther G."/>
            <person name="Guthke R."/>
            <person name="Scherlach K."/>
            <person name="Martin K."/>
            <person name="Brakhage A.A."/>
            <person name="Petzke L."/>
            <person name="Valiante V."/>
        </authorList>
    </citation>
    <scope>NUCLEOTIDE SEQUENCE [LARGE SCALE GENOMIC DNA]</scope>
    <source>
        <strain evidence="2">SF006504</strain>
    </source>
</reference>
<name>A0A0U5GSK8_ASPCI</name>